<feature type="binding site" evidence="10">
    <location>
        <position position="220"/>
    </location>
    <ligand>
        <name>substrate</name>
    </ligand>
</feature>
<evidence type="ECO:0000313" key="13">
    <source>
        <dbReference type="Proteomes" id="UP000586093"/>
    </source>
</evidence>
<dbReference type="NCBIfam" id="TIGR01854">
    <property type="entry name" value="lipid_A_lpxH"/>
    <property type="match status" value="1"/>
</dbReference>
<dbReference type="NCBIfam" id="NF003743">
    <property type="entry name" value="PRK05340.1"/>
    <property type="match status" value="1"/>
</dbReference>
<dbReference type="InterPro" id="IPR043461">
    <property type="entry name" value="LpxH-like"/>
</dbReference>
<keyword evidence="9 10" id="KW-0464">Manganese</keyword>
<dbReference type="Gene3D" id="3.60.21.10">
    <property type="match status" value="1"/>
</dbReference>
<keyword evidence="8 10" id="KW-0472">Membrane</keyword>
<comment type="subcellular location">
    <subcellularLocation>
        <location evidence="10">Cell inner membrane</location>
        <topology evidence="10">Peripheral membrane protein</topology>
        <orientation evidence="10">Cytoplasmic side</orientation>
    </subcellularLocation>
</comment>
<proteinExistence type="inferred from homology"/>
<feature type="binding site" evidence="10">
    <location>
        <position position="222"/>
    </location>
    <ligand>
        <name>Mn(2+)</name>
        <dbReference type="ChEBI" id="CHEBI:29035"/>
        <label>1</label>
    </ligand>
</feature>
<name>A0A839HGG7_9BURK</name>
<feature type="binding site" evidence="10">
    <location>
        <begin position="103"/>
        <end position="104"/>
    </location>
    <ligand>
        <name>substrate</name>
    </ligand>
</feature>
<dbReference type="InterPro" id="IPR010138">
    <property type="entry name" value="UDP-diacylglucosamine_Hdrlase"/>
</dbReference>
<comment type="caution">
    <text evidence="12">The sequence shown here is derived from an EMBL/GenBank/DDBJ whole genome shotgun (WGS) entry which is preliminary data.</text>
</comment>
<keyword evidence="6 10" id="KW-0378">Hydrolase</keyword>
<dbReference type="AlphaFoldDB" id="A0A839HGG7"/>
<evidence type="ECO:0000256" key="4">
    <source>
        <dbReference type="ARBA" id="ARBA00022556"/>
    </source>
</evidence>
<evidence type="ECO:0000256" key="1">
    <source>
        <dbReference type="ARBA" id="ARBA00022475"/>
    </source>
</evidence>
<dbReference type="GO" id="GO:0009245">
    <property type="term" value="P:lipid A biosynthetic process"/>
    <property type="evidence" value="ECO:0007669"/>
    <property type="project" value="UniProtKB-UniRule"/>
</dbReference>
<dbReference type="PANTHER" id="PTHR34990:SF1">
    <property type="entry name" value="UDP-2,3-DIACYLGLUCOSAMINE HYDROLASE"/>
    <property type="match status" value="1"/>
</dbReference>
<keyword evidence="2 10" id="KW-0444">Lipid biosynthesis</keyword>
<dbReference type="InterPro" id="IPR004843">
    <property type="entry name" value="Calcineurin-like_PHP"/>
</dbReference>
<dbReference type="GO" id="GO:0008758">
    <property type="term" value="F:UDP-2,3-diacylglucosamine hydrolase activity"/>
    <property type="evidence" value="ECO:0007669"/>
    <property type="project" value="UniProtKB-UniRule"/>
</dbReference>
<keyword evidence="5 10" id="KW-0479">Metal-binding</keyword>
<evidence type="ECO:0000313" key="12">
    <source>
        <dbReference type="EMBL" id="MBB1161367.1"/>
    </source>
</evidence>
<feature type="binding site" evidence="10">
    <location>
        <position position="34"/>
    </location>
    <ligand>
        <name>Mn(2+)</name>
        <dbReference type="ChEBI" id="CHEBI:29035"/>
        <label>1</label>
    </ligand>
</feature>
<organism evidence="12 13">
    <name type="scientific">Aquariibacter albus</name>
    <dbReference type="NCBI Taxonomy" id="2759899"/>
    <lineage>
        <taxon>Bacteria</taxon>
        <taxon>Pseudomonadati</taxon>
        <taxon>Pseudomonadota</taxon>
        <taxon>Betaproteobacteria</taxon>
        <taxon>Burkholderiales</taxon>
        <taxon>Sphaerotilaceae</taxon>
        <taxon>Aquariibacter</taxon>
    </lineage>
</organism>
<feature type="domain" description="Calcineurin-like phosphoesterase" evidence="11">
    <location>
        <begin position="28"/>
        <end position="224"/>
    </location>
</feature>
<comment type="function">
    <text evidence="10">Hydrolyzes the pyrophosphate bond of UDP-2,3-diacylglucosamine to yield 2,3-diacylglucosamine 1-phosphate (lipid X) and UMP by catalyzing the attack of water at the alpha-P atom. Involved in the biosynthesis of lipid A, a phosphorylated glycolipid that anchors the lipopolysaccharide to the outer membrane of the cell.</text>
</comment>
<gene>
    <name evidence="10" type="primary">lpxH</name>
    <name evidence="12" type="ORF">H4F90_05155</name>
</gene>
<comment type="cofactor">
    <cofactor evidence="10">
        <name>Mn(2+)</name>
        <dbReference type="ChEBI" id="CHEBI:29035"/>
    </cofactor>
    <text evidence="10">Binds 2 Mn(2+) ions per subunit in a binuclear metal center.</text>
</comment>
<evidence type="ECO:0000256" key="2">
    <source>
        <dbReference type="ARBA" id="ARBA00022516"/>
    </source>
</evidence>
<evidence type="ECO:0000256" key="6">
    <source>
        <dbReference type="ARBA" id="ARBA00022801"/>
    </source>
</evidence>
<dbReference type="SUPFAM" id="SSF56300">
    <property type="entry name" value="Metallo-dependent phosphatases"/>
    <property type="match status" value="1"/>
</dbReference>
<evidence type="ECO:0000256" key="10">
    <source>
        <dbReference type="HAMAP-Rule" id="MF_00575"/>
    </source>
</evidence>
<feature type="binding site" evidence="10">
    <location>
        <position position="192"/>
    </location>
    <ligand>
        <name>substrate</name>
    </ligand>
</feature>
<dbReference type="RefSeq" id="WP_182662094.1">
    <property type="nucleotide sequence ID" value="NZ_JACIVI010000001.1"/>
</dbReference>
<dbReference type="UniPathway" id="UPA00359">
    <property type="reaction ID" value="UER00480"/>
</dbReference>
<evidence type="ECO:0000256" key="5">
    <source>
        <dbReference type="ARBA" id="ARBA00022723"/>
    </source>
</evidence>
<dbReference type="PANTHER" id="PTHR34990">
    <property type="entry name" value="UDP-2,3-DIACYLGLUCOSAMINE HYDROLASE-RELATED"/>
    <property type="match status" value="1"/>
</dbReference>
<comment type="pathway">
    <text evidence="10">Glycolipid biosynthesis; lipid IV(A) biosynthesis; lipid IV(A) from (3R)-3-hydroxytetradecanoyl-[acyl-carrier-protein] and UDP-N-acetyl-alpha-D-glucosamine: step 4/6.</text>
</comment>
<dbReference type="Proteomes" id="UP000586093">
    <property type="component" value="Unassembled WGS sequence"/>
</dbReference>
<keyword evidence="3 10" id="KW-0997">Cell inner membrane</keyword>
<feature type="binding site" evidence="10">
    <location>
        <position position="65"/>
    </location>
    <ligand>
        <name>Mn(2+)</name>
        <dbReference type="ChEBI" id="CHEBI:29035"/>
        <label>1</label>
    </ligand>
</feature>
<evidence type="ECO:0000256" key="7">
    <source>
        <dbReference type="ARBA" id="ARBA00023098"/>
    </source>
</evidence>
<feature type="binding site" evidence="10">
    <location>
        <position position="103"/>
    </location>
    <ligand>
        <name>Mn(2+)</name>
        <dbReference type="ChEBI" id="CHEBI:29035"/>
        <label>2</label>
    </ligand>
</feature>
<dbReference type="EC" id="3.6.1.54" evidence="10"/>
<comment type="similarity">
    <text evidence="10">Belongs to the LpxH family.</text>
</comment>
<keyword evidence="13" id="KW-1185">Reference proteome</keyword>
<dbReference type="CDD" id="cd07398">
    <property type="entry name" value="MPP_YbbF-LpxH"/>
    <property type="match status" value="1"/>
</dbReference>
<keyword evidence="7 10" id="KW-0443">Lipid metabolism</keyword>
<feature type="binding site" evidence="10">
    <location>
        <position position="138"/>
    </location>
    <ligand>
        <name>Mn(2+)</name>
        <dbReference type="ChEBI" id="CHEBI:29035"/>
        <label>2</label>
    </ligand>
</feature>
<dbReference type="GO" id="GO:0019897">
    <property type="term" value="C:extrinsic component of plasma membrane"/>
    <property type="evidence" value="ECO:0007669"/>
    <property type="project" value="UniProtKB-UniRule"/>
</dbReference>
<accession>A0A839HGG7</accession>
<dbReference type="InterPro" id="IPR029052">
    <property type="entry name" value="Metallo-depent_PP-like"/>
</dbReference>
<evidence type="ECO:0000256" key="8">
    <source>
        <dbReference type="ARBA" id="ARBA00023136"/>
    </source>
</evidence>
<feature type="binding site" evidence="10">
    <location>
        <position position="65"/>
    </location>
    <ligand>
        <name>Mn(2+)</name>
        <dbReference type="ChEBI" id="CHEBI:29035"/>
        <label>2</label>
    </ligand>
</feature>
<evidence type="ECO:0000259" key="11">
    <source>
        <dbReference type="Pfam" id="PF00149"/>
    </source>
</evidence>
<feature type="binding site" evidence="10">
    <location>
        <position position="220"/>
    </location>
    <ligand>
        <name>Mn(2+)</name>
        <dbReference type="ChEBI" id="CHEBI:29035"/>
        <label>2</label>
    </ligand>
</feature>
<feature type="binding site" evidence="10">
    <location>
        <position position="184"/>
    </location>
    <ligand>
        <name>substrate</name>
    </ligand>
</feature>
<keyword evidence="1 10" id="KW-1003">Cell membrane</keyword>
<dbReference type="EMBL" id="JACIVI010000001">
    <property type="protein sequence ID" value="MBB1161367.1"/>
    <property type="molecule type" value="Genomic_DNA"/>
</dbReference>
<keyword evidence="4 10" id="KW-0441">Lipid A biosynthesis</keyword>
<dbReference type="GO" id="GO:0030145">
    <property type="term" value="F:manganese ion binding"/>
    <property type="evidence" value="ECO:0007669"/>
    <property type="project" value="UniProtKB-UniRule"/>
</dbReference>
<reference evidence="12 13" key="1">
    <citation type="submission" date="2020-08" db="EMBL/GenBank/DDBJ databases">
        <title>Aquariorum lacteus gen. nov., sp. nov., a new member of the family Comamonadaceae, isolated from freshwater aquarium.</title>
        <authorList>
            <person name="Chun S.-J."/>
        </authorList>
    </citation>
    <scope>NUCLEOTIDE SEQUENCE [LARGE SCALE GENOMIC DNA]</scope>
    <source>
        <strain evidence="12 13">SJAQ100</strain>
    </source>
</reference>
<dbReference type="HAMAP" id="MF_00575">
    <property type="entry name" value="LpxH"/>
    <property type="match status" value="1"/>
</dbReference>
<comment type="caution">
    <text evidence="10">Lacks conserved residue(s) required for the propagation of feature annotation.</text>
</comment>
<feature type="binding site" evidence="10">
    <location>
        <position position="146"/>
    </location>
    <ligand>
        <name>substrate</name>
    </ligand>
</feature>
<evidence type="ECO:0000256" key="9">
    <source>
        <dbReference type="ARBA" id="ARBA00023211"/>
    </source>
</evidence>
<comment type="catalytic activity">
    <reaction evidence="10">
        <text>UDP-2-N,3-O-bis[(3R)-3-hydroxytetradecanoyl]-alpha-D-glucosamine + H2O = 2-N,3-O-bis[(3R)-3-hydroxytetradecanoyl]-alpha-D-glucosaminyl 1-phosphate + UMP + 2 H(+)</text>
        <dbReference type="Rhea" id="RHEA:25213"/>
        <dbReference type="ChEBI" id="CHEBI:15377"/>
        <dbReference type="ChEBI" id="CHEBI:15378"/>
        <dbReference type="ChEBI" id="CHEBI:57865"/>
        <dbReference type="ChEBI" id="CHEBI:57957"/>
        <dbReference type="ChEBI" id="CHEBI:78847"/>
        <dbReference type="EC" id="3.6.1.54"/>
    </reaction>
</comment>
<dbReference type="Pfam" id="PF00149">
    <property type="entry name" value="Metallophos"/>
    <property type="match status" value="1"/>
</dbReference>
<dbReference type="GO" id="GO:0005737">
    <property type="term" value="C:cytoplasm"/>
    <property type="evidence" value="ECO:0007669"/>
    <property type="project" value="InterPro"/>
</dbReference>
<protein>
    <recommendedName>
        <fullName evidence="10">UDP-2,3-diacylglucosamine hydrolase</fullName>
        <ecNumber evidence="10">3.6.1.54</ecNumber>
    </recommendedName>
    <alternativeName>
        <fullName evidence="10">UDP-2,3-diacylglucosamine diphosphatase</fullName>
    </alternativeName>
</protein>
<sequence length="269" mass="29642">MPSPAAAPPMSLALPRFSELSMEGVWSTVDFVSDLHLDADHPATLAALASHLRHTPADAVLILGDLFEAWVGDDARHAGWERRIADVLQQASSRVAVGFMAGNRDFLVGAALVRDCGLIALSDPTLLHACGQRLLLSHGDALCLEDQAYQRFRQEVRQDAWRDHFLARPLAERRALAAQMRAASRARQAAGQPETWADLDDAATVQWLHEAGVDTLVHGHTHRPGEHRLSPGHRRIVLSDWDCDHARPPRAEVLRLNASGFRRLPPDHA</sequence>
<evidence type="ECO:0000256" key="3">
    <source>
        <dbReference type="ARBA" id="ARBA00022519"/>
    </source>
</evidence>
<feature type="binding site" evidence="10">
    <location>
        <position position="36"/>
    </location>
    <ligand>
        <name>Mn(2+)</name>
        <dbReference type="ChEBI" id="CHEBI:29035"/>
        <label>1</label>
    </ligand>
</feature>